<dbReference type="InterPro" id="IPR002772">
    <property type="entry name" value="Glyco_hydro_3_C"/>
</dbReference>
<dbReference type="Gene3D" id="2.60.40.10">
    <property type="entry name" value="Immunoglobulins"/>
    <property type="match status" value="1"/>
</dbReference>
<dbReference type="EMBL" id="JBHTOH010000014">
    <property type="protein sequence ID" value="MFD1410281.1"/>
    <property type="molecule type" value="Genomic_DNA"/>
</dbReference>
<evidence type="ECO:0000256" key="6">
    <source>
        <dbReference type="ARBA" id="ARBA00023295"/>
    </source>
</evidence>
<dbReference type="PROSITE" id="PS00775">
    <property type="entry name" value="GLYCOSYL_HYDROL_F3"/>
    <property type="match status" value="1"/>
</dbReference>
<evidence type="ECO:0000256" key="7">
    <source>
        <dbReference type="RuleBase" id="RU361161"/>
    </source>
</evidence>
<dbReference type="InterPro" id="IPR013783">
    <property type="entry name" value="Ig-like_fold"/>
</dbReference>
<dbReference type="InterPro" id="IPR036962">
    <property type="entry name" value="Glyco_hydro_3_N_sf"/>
</dbReference>
<keyword evidence="5 7" id="KW-0378">Hydrolase</keyword>
<keyword evidence="4" id="KW-0732">Signal</keyword>
<comment type="catalytic activity">
    <reaction evidence="1">
        <text>Hydrolysis of terminal, non-reducing beta-D-glucosyl residues with release of beta-D-glucose.</text>
        <dbReference type="EC" id="3.2.1.21"/>
    </reaction>
</comment>
<gene>
    <name evidence="9" type="primary">bglX</name>
    <name evidence="9" type="ORF">ACFQ4R_01410</name>
</gene>
<sequence>MSSEKVQKLMQQMTIEEKIGQLIQLSADFFQDGQAVITGPMKASKLTLKTVYTVGSVLGISGASQVRKIQHDYLANSRLKIPLMFMADVVHGYQTIFPIPLALGASFNPETMKIASQVAAQESAAGGIHVTFAPMVDLVRDPRWGRVMESTGEDPYLNSVMAAASVRGFQGENLDNRHVAACVKHFAGYGAPEAGREYNTVDISEWRFREQYLPAYQAAIDAQALLVMTSFNTLFGVPATANQHLMRDILRKELKFDGVLISDWDAIAELINHSVAGDLQTAADLALKAGVDIDMMAFAYSKYLQKAASLDAKTAELIDESTQRILELKDQLGLFDDPYRGVSEVREHNEIKTSENLKAAQTAAEESVVLLKNQGHVLPLTNTTNVALIGPVADTGDLLGSWSWQGRTDETTTIREALTAQMPHLKYAMGSHYRAINLADMKNAINIARQQDVIVAVWGLPSSESGEATSLTDIKLPAEQLQLLHELAKLNKPIVSVIIAGRPLDLTEVTALSDAILFAWFPGSKGANAVSRILLGQVNPSGKLPMTFPRSVGQVPIYYNHYRTGRPITNTPEDAENKYQSKYIDELNSPLYPFGFGLSYAEIMIDSVKLAATTIATTDQLQVKVTLTNHSAVAGKTVIETYAHQNVAETVRPVESLIDFEKVSLNGNESKTFTLTIPCSRLANIHLDLSKQVDAGQYSLLVGLDSANLITVPFTLE</sequence>
<dbReference type="PANTHER" id="PTHR30620">
    <property type="entry name" value="PERIPLASMIC BETA-GLUCOSIDASE-RELATED"/>
    <property type="match status" value="1"/>
</dbReference>
<dbReference type="GO" id="GO:0008422">
    <property type="term" value="F:beta-glucosidase activity"/>
    <property type="evidence" value="ECO:0007669"/>
    <property type="project" value="UniProtKB-EC"/>
</dbReference>
<organism evidence="9 10">
    <name type="scientific">Lapidilactobacillus gannanensis</name>
    <dbReference type="NCBI Taxonomy" id="2486002"/>
    <lineage>
        <taxon>Bacteria</taxon>
        <taxon>Bacillati</taxon>
        <taxon>Bacillota</taxon>
        <taxon>Bacilli</taxon>
        <taxon>Lactobacillales</taxon>
        <taxon>Lactobacillaceae</taxon>
        <taxon>Lapidilactobacillus</taxon>
    </lineage>
</organism>
<dbReference type="Pfam" id="PF14310">
    <property type="entry name" value="Fn3-like"/>
    <property type="match status" value="1"/>
</dbReference>
<keyword evidence="6 7" id="KW-0326">Glycosidase</keyword>
<dbReference type="SUPFAM" id="SSF52279">
    <property type="entry name" value="Beta-D-glucan exohydrolase, C-terminal domain"/>
    <property type="match status" value="1"/>
</dbReference>
<dbReference type="Gene3D" id="3.20.20.300">
    <property type="entry name" value="Glycoside hydrolase, family 3, N-terminal domain"/>
    <property type="match status" value="1"/>
</dbReference>
<dbReference type="InterPro" id="IPR001764">
    <property type="entry name" value="Glyco_hydro_3_N"/>
</dbReference>
<evidence type="ECO:0000256" key="5">
    <source>
        <dbReference type="ARBA" id="ARBA00022801"/>
    </source>
</evidence>
<protein>
    <recommendedName>
        <fullName evidence="3">beta-glucosidase</fullName>
        <ecNumber evidence="3">3.2.1.21</ecNumber>
    </recommendedName>
</protein>
<feature type="domain" description="Fibronectin type III-like" evidence="8">
    <location>
        <begin position="637"/>
        <end position="706"/>
    </location>
</feature>
<evidence type="ECO:0000313" key="10">
    <source>
        <dbReference type="Proteomes" id="UP001597191"/>
    </source>
</evidence>
<dbReference type="EC" id="3.2.1.21" evidence="3"/>
<dbReference type="InterPro" id="IPR019800">
    <property type="entry name" value="Glyco_hydro_3_AS"/>
</dbReference>
<evidence type="ECO:0000313" key="9">
    <source>
        <dbReference type="EMBL" id="MFD1410281.1"/>
    </source>
</evidence>
<evidence type="ECO:0000256" key="2">
    <source>
        <dbReference type="ARBA" id="ARBA00005336"/>
    </source>
</evidence>
<dbReference type="NCBIfam" id="NF011678">
    <property type="entry name" value="PRK15098.1"/>
    <property type="match status" value="1"/>
</dbReference>
<evidence type="ECO:0000256" key="1">
    <source>
        <dbReference type="ARBA" id="ARBA00000448"/>
    </source>
</evidence>
<accession>A0ABW4BJ66</accession>
<dbReference type="SUPFAM" id="SSF51445">
    <property type="entry name" value="(Trans)glycosidases"/>
    <property type="match status" value="1"/>
</dbReference>
<comment type="similarity">
    <text evidence="2 7">Belongs to the glycosyl hydrolase 3 family.</text>
</comment>
<dbReference type="Gene3D" id="3.40.50.1700">
    <property type="entry name" value="Glycoside hydrolase family 3 C-terminal domain"/>
    <property type="match status" value="1"/>
</dbReference>
<dbReference type="InterPro" id="IPR026891">
    <property type="entry name" value="Fn3-like"/>
</dbReference>
<dbReference type="Proteomes" id="UP001597191">
    <property type="component" value="Unassembled WGS sequence"/>
</dbReference>
<dbReference type="Pfam" id="PF00933">
    <property type="entry name" value="Glyco_hydro_3"/>
    <property type="match status" value="1"/>
</dbReference>
<dbReference type="RefSeq" id="WP_125646827.1">
    <property type="nucleotide sequence ID" value="NZ_JBHTOH010000014.1"/>
</dbReference>
<keyword evidence="10" id="KW-1185">Reference proteome</keyword>
<name>A0ABW4BJ66_9LACO</name>
<evidence type="ECO:0000259" key="8">
    <source>
        <dbReference type="SMART" id="SM01217"/>
    </source>
</evidence>
<dbReference type="InterPro" id="IPR017853">
    <property type="entry name" value="GH"/>
</dbReference>
<comment type="caution">
    <text evidence="9">The sequence shown here is derived from an EMBL/GenBank/DDBJ whole genome shotgun (WGS) entry which is preliminary data.</text>
</comment>
<evidence type="ECO:0000256" key="3">
    <source>
        <dbReference type="ARBA" id="ARBA00012744"/>
    </source>
</evidence>
<dbReference type="PANTHER" id="PTHR30620:SF16">
    <property type="entry name" value="LYSOSOMAL BETA GLUCOSIDASE"/>
    <property type="match status" value="1"/>
</dbReference>
<dbReference type="InterPro" id="IPR051915">
    <property type="entry name" value="Cellulose_Degrad_GH3"/>
</dbReference>
<evidence type="ECO:0000256" key="4">
    <source>
        <dbReference type="ARBA" id="ARBA00022729"/>
    </source>
</evidence>
<dbReference type="SMART" id="SM01217">
    <property type="entry name" value="Fn3_like"/>
    <property type="match status" value="1"/>
</dbReference>
<dbReference type="InterPro" id="IPR036881">
    <property type="entry name" value="Glyco_hydro_3_C_sf"/>
</dbReference>
<dbReference type="Pfam" id="PF01915">
    <property type="entry name" value="Glyco_hydro_3_C"/>
    <property type="match status" value="1"/>
</dbReference>
<proteinExistence type="inferred from homology"/>
<dbReference type="PRINTS" id="PR00133">
    <property type="entry name" value="GLHYDRLASE3"/>
</dbReference>
<reference evidence="10" key="1">
    <citation type="journal article" date="2019" name="Int. J. Syst. Evol. Microbiol.">
        <title>The Global Catalogue of Microorganisms (GCM) 10K type strain sequencing project: providing services to taxonomists for standard genome sequencing and annotation.</title>
        <authorList>
            <consortium name="The Broad Institute Genomics Platform"/>
            <consortium name="The Broad Institute Genome Sequencing Center for Infectious Disease"/>
            <person name="Wu L."/>
            <person name="Ma J."/>
        </authorList>
    </citation>
    <scope>NUCLEOTIDE SEQUENCE [LARGE SCALE GENOMIC DNA]</scope>
    <source>
        <strain evidence="10">CCM 8937</strain>
    </source>
</reference>